<comment type="catalytic activity">
    <reaction evidence="1">
        <text>ATP-dependent breakage, passage and rejoining of double-stranded DNA.</text>
        <dbReference type="EC" id="5.6.2.2"/>
    </reaction>
</comment>
<evidence type="ECO:0000256" key="4">
    <source>
        <dbReference type="ARBA" id="ARBA00012895"/>
    </source>
</evidence>
<evidence type="ECO:0000256" key="5">
    <source>
        <dbReference type="ARBA" id="ARBA00022723"/>
    </source>
</evidence>
<dbReference type="PANTHER" id="PTHR45866">
    <property type="entry name" value="DNA GYRASE/TOPOISOMERASE SUBUNIT B"/>
    <property type="match status" value="1"/>
</dbReference>
<dbReference type="Pfam" id="PF00204">
    <property type="entry name" value="DNA_gyraseB"/>
    <property type="match status" value="1"/>
</dbReference>
<dbReference type="SMART" id="SM00387">
    <property type="entry name" value="HATPase_c"/>
    <property type="match status" value="1"/>
</dbReference>
<dbReference type="Pfam" id="PF01751">
    <property type="entry name" value="Toprim"/>
    <property type="match status" value="1"/>
</dbReference>
<comment type="cofactor">
    <cofactor evidence="2">
        <name>Mg(2+)</name>
        <dbReference type="ChEBI" id="CHEBI:18420"/>
    </cofactor>
</comment>
<dbReference type="PROSITE" id="PS00177">
    <property type="entry name" value="TOPOISOMERASE_II"/>
    <property type="match status" value="1"/>
</dbReference>
<dbReference type="NCBIfam" id="NF004189">
    <property type="entry name" value="PRK05644.1"/>
    <property type="match status" value="1"/>
</dbReference>
<reference evidence="12 13" key="1">
    <citation type="submission" date="2018-06" db="EMBL/GenBank/DDBJ databases">
        <title>Lujinxingia sediminis gen. nov. sp. nov., a new facultative anaerobic member of the class Deltaproteobacteria, and proposal of Lujinxingaceae fam. nov.</title>
        <authorList>
            <person name="Guo L.-Y."/>
            <person name="Li C.-M."/>
            <person name="Wang S."/>
            <person name="Du Z.-J."/>
        </authorList>
    </citation>
    <scope>NUCLEOTIDE SEQUENCE [LARGE SCALE GENOMIC DNA]</scope>
    <source>
        <strain evidence="12 13">FA350</strain>
    </source>
</reference>
<dbReference type="FunFam" id="3.30.565.10:FF:000002">
    <property type="entry name" value="DNA gyrase subunit B"/>
    <property type="match status" value="1"/>
</dbReference>
<evidence type="ECO:0000256" key="1">
    <source>
        <dbReference type="ARBA" id="ARBA00000185"/>
    </source>
</evidence>
<dbReference type="InterPro" id="IPR006171">
    <property type="entry name" value="TOPRIM_dom"/>
</dbReference>
<evidence type="ECO:0000256" key="8">
    <source>
        <dbReference type="ARBA" id="ARBA00022842"/>
    </source>
</evidence>
<keyword evidence="7" id="KW-0067">ATP-binding</keyword>
<keyword evidence="9" id="KW-0799">Topoisomerase</keyword>
<dbReference type="InterPro" id="IPR018522">
    <property type="entry name" value="TopoIIA_CS"/>
</dbReference>
<keyword evidence="10" id="KW-0238">DNA-binding</keyword>
<protein>
    <recommendedName>
        <fullName evidence="4">DNA topoisomerase (ATP-hydrolyzing)</fullName>
        <ecNumber evidence="4">5.6.2.2</ecNumber>
    </recommendedName>
</protein>
<dbReference type="InterPro" id="IPR013760">
    <property type="entry name" value="Topo_IIA-like_dom_sf"/>
</dbReference>
<dbReference type="Pfam" id="PF00986">
    <property type="entry name" value="DNA_gyraseB_C"/>
    <property type="match status" value="1"/>
</dbReference>
<dbReference type="InterPro" id="IPR013759">
    <property type="entry name" value="Topo_IIA_B_C"/>
</dbReference>
<dbReference type="KEGG" id="bsed:DN745_15770"/>
<dbReference type="Gene3D" id="3.30.230.10">
    <property type="match status" value="1"/>
</dbReference>
<evidence type="ECO:0000256" key="3">
    <source>
        <dbReference type="ARBA" id="ARBA00010708"/>
    </source>
</evidence>
<dbReference type="InterPro" id="IPR001241">
    <property type="entry name" value="Topo_IIA"/>
</dbReference>
<dbReference type="OrthoDB" id="9802808at2"/>
<dbReference type="RefSeq" id="WP_111336287.1">
    <property type="nucleotide sequence ID" value="NZ_CP030032.1"/>
</dbReference>
<dbReference type="GO" id="GO:0003918">
    <property type="term" value="F:DNA topoisomerase type II (double strand cut, ATP-hydrolyzing) activity"/>
    <property type="evidence" value="ECO:0007669"/>
    <property type="project" value="UniProtKB-EC"/>
</dbReference>
<comment type="similarity">
    <text evidence="3">Belongs to the type II topoisomerase GyrB family.</text>
</comment>
<dbReference type="SUPFAM" id="SSF54211">
    <property type="entry name" value="Ribosomal protein S5 domain 2-like"/>
    <property type="match status" value="1"/>
</dbReference>
<dbReference type="SMART" id="SM00433">
    <property type="entry name" value="TOP2c"/>
    <property type="match status" value="1"/>
</dbReference>
<evidence type="ECO:0000256" key="9">
    <source>
        <dbReference type="ARBA" id="ARBA00023029"/>
    </source>
</evidence>
<dbReference type="CDD" id="cd16928">
    <property type="entry name" value="HATPase_GyrB-like"/>
    <property type="match status" value="1"/>
</dbReference>
<dbReference type="Pfam" id="PF02518">
    <property type="entry name" value="HATPase_c"/>
    <property type="match status" value="1"/>
</dbReference>
<evidence type="ECO:0000256" key="7">
    <source>
        <dbReference type="ARBA" id="ARBA00022840"/>
    </source>
</evidence>
<keyword evidence="11 12" id="KW-0413">Isomerase</keyword>
<evidence type="ECO:0000313" key="13">
    <source>
        <dbReference type="Proteomes" id="UP000249799"/>
    </source>
</evidence>
<dbReference type="Gene3D" id="3.30.565.10">
    <property type="entry name" value="Histidine kinase-like ATPase, C-terminal domain"/>
    <property type="match status" value="1"/>
</dbReference>
<gene>
    <name evidence="12" type="ORF">DN745_15770</name>
</gene>
<dbReference type="FunFam" id="3.40.50.670:FF:000001">
    <property type="entry name" value="DNA topoisomerase 2"/>
    <property type="match status" value="1"/>
</dbReference>
<evidence type="ECO:0000256" key="2">
    <source>
        <dbReference type="ARBA" id="ARBA00001946"/>
    </source>
</evidence>
<keyword evidence="6" id="KW-0547">Nucleotide-binding</keyword>
<sequence>MTTEYTASSITTLEGLEPVRKRPGMYIGGTGKTGLHHLIWEVVDNSVDEAINGYATTIEVTLHKNGESITVADNGRGIPIDKPAGDDRTALEIILTTLHAGGKFDNSNYLTAGGLHGVGSSVVNALSQQLIARIKRNGKRFEQRYARGIPMTQLTEIESDVRGTGTEIFFHPDPEIFEDIEFDAAMIAERLEIKTYLNSGLRIVFRDETKNAYFEYKHDGGIKDLLDHIVKTSKRPPIHTDKIYFEDNDPDSDNVRRIEVALQWTEDTQEGLVTFVNGIPTRDGGTHEQGFKSGVQRAMRNFFDTHDIAPKSLKVGTEDIREGVKAVVNIFMMDPQFQGQTKDKLNSTDVKRLVSGLVRASLEQFLHSNSTTGEQIAQRIIQAAKARQASRTAVKKINRKRAVSHRLNLPGKLADCSSTDPDKSELFIVEGDSAGGNAKQGRDRHTQAILPLRGKVLNAEQATLKKVASNRELNDIADALGCGIKDNFDASKLRYTKIILLMDADSDGHHIATLLLTFFYRFMPQLITGGHLYIAQPPLYRIDYGNETFWVLDDEQKDKVLEKLSRKRKKTINIQRFKGLGEMMAATLKETTLDPKHRRLLQVVVNEEDRDETNIVIGDLMGRDPSVRFDFIMANAAEVTGDELDV</sequence>
<dbReference type="InterPro" id="IPR020568">
    <property type="entry name" value="Ribosomal_Su5_D2-typ_SF"/>
</dbReference>
<evidence type="ECO:0000256" key="11">
    <source>
        <dbReference type="ARBA" id="ARBA00023235"/>
    </source>
</evidence>
<dbReference type="InterPro" id="IPR014721">
    <property type="entry name" value="Ribsml_uS5_D2-typ_fold_subgr"/>
</dbReference>
<dbReference type="SUPFAM" id="SSF55874">
    <property type="entry name" value="ATPase domain of HSP90 chaperone/DNA topoisomerase II/histidine kinase"/>
    <property type="match status" value="1"/>
</dbReference>
<dbReference type="GO" id="GO:0005524">
    <property type="term" value="F:ATP binding"/>
    <property type="evidence" value="ECO:0007669"/>
    <property type="project" value="UniProtKB-KW"/>
</dbReference>
<proteinExistence type="inferred from homology"/>
<keyword evidence="13" id="KW-1185">Reference proteome</keyword>
<dbReference type="PANTHER" id="PTHR45866:SF1">
    <property type="entry name" value="DNA GYRASE SUBUNIT B, MITOCHONDRIAL"/>
    <property type="match status" value="1"/>
</dbReference>
<keyword evidence="5" id="KW-0479">Metal-binding</keyword>
<dbReference type="GO" id="GO:0003677">
    <property type="term" value="F:DNA binding"/>
    <property type="evidence" value="ECO:0007669"/>
    <property type="project" value="UniProtKB-KW"/>
</dbReference>
<dbReference type="EMBL" id="CP030032">
    <property type="protein sequence ID" value="AWV90693.1"/>
    <property type="molecule type" value="Genomic_DNA"/>
</dbReference>
<dbReference type="InterPro" id="IPR003594">
    <property type="entry name" value="HATPase_dom"/>
</dbReference>
<dbReference type="PRINTS" id="PR00418">
    <property type="entry name" value="TPI2FAMILY"/>
</dbReference>
<accession>A0A2Z4FP20</accession>
<dbReference type="AlphaFoldDB" id="A0A2Z4FP20"/>
<organism evidence="12 13">
    <name type="scientific">Bradymonas sediminis</name>
    <dbReference type="NCBI Taxonomy" id="1548548"/>
    <lineage>
        <taxon>Bacteria</taxon>
        <taxon>Deltaproteobacteria</taxon>
        <taxon>Bradymonadales</taxon>
        <taxon>Bradymonadaceae</taxon>
        <taxon>Bradymonas</taxon>
    </lineage>
</organism>
<dbReference type="GO" id="GO:0046872">
    <property type="term" value="F:metal ion binding"/>
    <property type="evidence" value="ECO:0007669"/>
    <property type="project" value="UniProtKB-KW"/>
</dbReference>
<evidence type="ECO:0000256" key="6">
    <source>
        <dbReference type="ARBA" id="ARBA00022741"/>
    </source>
</evidence>
<evidence type="ECO:0000313" key="12">
    <source>
        <dbReference type="EMBL" id="AWV90693.1"/>
    </source>
</evidence>
<dbReference type="InterPro" id="IPR036890">
    <property type="entry name" value="HATPase_C_sf"/>
</dbReference>
<keyword evidence="8" id="KW-0460">Magnesium</keyword>
<dbReference type="PROSITE" id="PS50880">
    <property type="entry name" value="TOPRIM"/>
    <property type="match status" value="1"/>
</dbReference>
<dbReference type="SUPFAM" id="SSF56719">
    <property type="entry name" value="Type II DNA topoisomerase"/>
    <property type="match status" value="1"/>
</dbReference>
<dbReference type="EC" id="5.6.2.2" evidence="4"/>
<dbReference type="PRINTS" id="PR01159">
    <property type="entry name" value="DNAGYRASEB"/>
</dbReference>
<dbReference type="CDD" id="cd00822">
    <property type="entry name" value="TopoII_Trans_DNA_gyrase"/>
    <property type="match status" value="1"/>
</dbReference>
<dbReference type="InterPro" id="IPR000565">
    <property type="entry name" value="Topo_IIA_B"/>
</dbReference>
<dbReference type="GO" id="GO:0006265">
    <property type="term" value="P:DNA topological change"/>
    <property type="evidence" value="ECO:0007669"/>
    <property type="project" value="InterPro"/>
</dbReference>
<evidence type="ECO:0000256" key="10">
    <source>
        <dbReference type="ARBA" id="ARBA00023125"/>
    </source>
</evidence>
<dbReference type="Gene3D" id="3.40.50.670">
    <property type="match status" value="1"/>
</dbReference>
<dbReference type="InterPro" id="IPR013506">
    <property type="entry name" value="Topo_IIA_bsu_dom2"/>
</dbReference>
<dbReference type="Proteomes" id="UP000249799">
    <property type="component" value="Chromosome"/>
</dbReference>
<name>A0A2Z4FP20_9DELT</name>
<dbReference type="InterPro" id="IPR002288">
    <property type="entry name" value="DNA_gyrase_B_C"/>
</dbReference>